<evidence type="ECO:0000313" key="1">
    <source>
        <dbReference type="EMBL" id="RKQ90511.1"/>
    </source>
</evidence>
<gene>
    <name evidence="1" type="ORF">C8N24_0316</name>
</gene>
<organism evidence="1 2">
    <name type="scientific">Solirubrobacter pauli</name>
    <dbReference type="NCBI Taxonomy" id="166793"/>
    <lineage>
        <taxon>Bacteria</taxon>
        <taxon>Bacillati</taxon>
        <taxon>Actinomycetota</taxon>
        <taxon>Thermoleophilia</taxon>
        <taxon>Solirubrobacterales</taxon>
        <taxon>Solirubrobacteraceae</taxon>
        <taxon>Solirubrobacter</taxon>
    </lineage>
</organism>
<evidence type="ECO:0000313" key="2">
    <source>
        <dbReference type="Proteomes" id="UP000278962"/>
    </source>
</evidence>
<proteinExistence type="predicted"/>
<protein>
    <submittedName>
        <fullName evidence="1">Uncharacterized protein</fullName>
    </submittedName>
</protein>
<dbReference type="Proteomes" id="UP000278962">
    <property type="component" value="Unassembled WGS sequence"/>
</dbReference>
<dbReference type="RefSeq" id="WP_121247241.1">
    <property type="nucleotide sequence ID" value="NZ_RBIL01000001.1"/>
</dbReference>
<name>A0A660LCU5_9ACTN</name>
<reference evidence="1 2" key="1">
    <citation type="submission" date="2018-10" db="EMBL/GenBank/DDBJ databases">
        <title>Genomic Encyclopedia of Archaeal and Bacterial Type Strains, Phase II (KMG-II): from individual species to whole genera.</title>
        <authorList>
            <person name="Goeker M."/>
        </authorList>
    </citation>
    <scope>NUCLEOTIDE SEQUENCE [LARGE SCALE GENOMIC DNA]</scope>
    <source>
        <strain evidence="1 2">DSM 14954</strain>
    </source>
</reference>
<keyword evidence="2" id="KW-1185">Reference proteome</keyword>
<dbReference type="EMBL" id="RBIL01000001">
    <property type="protein sequence ID" value="RKQ90511.1"/>
    <property type="molecule type" value="Genomic_DNA"/>
</dbReference>
<sequence length="64" mass="6762">MGAHANRCARVAELRAAYRHRRLTVDHAPATRITRPIEGAIAFDTTAVASAVLSALTPLAGRPA</sequence>
<accession>A0A660LCU5</accession>
<dbReference type="AlphaFoldDB" id="A0A660LCU5"/>
<comment type="caution">
    <text evidence="1">The sequence shown here is derived from an EMBL/GenBank/DDBJ whole genome shotgun (WGS) entry which is preliminary data.</text>
</comment>